<dbReference type="PROSITE" id="PS50109">
    <property type="entry name" value="HIS_KIN"/>
    <property type="match status" value="1"/>
</dbReference>
<evidence type="ECO:0000256" key="9">
    <source>
        <dbReference type="ARBA" id="ARBA00023012"/>
    </source>
</evidence>
<keyword evidence="10" id="KW-0812">Transmembrane</keyword>
<evidence type="ECO:0000256" key="7">
    <source>
        <dbReference type="ARBA" id="ARBA00022777"/>
    </source>
</evidence>
<keyword evidence="13" id="KW-1185">Reference proteome</keyword>
<reference evidence="12 13" key="1">
    <citation type="submission" date="2021-01" db="EMBL/GenBank/DDBJ databases">
        <title>Whole genome sequence of Paenibacillus sonchi LMG 24727 for comparative genomics.</title>
        <authorList>
            <person name="Lee G."/>
            <person name="Kim M.-J."/>
            <person name="Lim K."/>
            <person name="Shin J.-H."/>
        </authorList>
    </citation>
    <scope>NUCLEOTIDE SEQUENCE [LARGE SCALE GENOMIC DNA]</scope>
    <source>
        <strain evidence="12 13">LMG 24727</strain>
    </source>
</reference>
<dbReference type="InterPro" id="IPR036097">
    <property type="entry name" value="HisK_dim/P_sf"/>
</dbReference>
<keyword evidence="6" id="KW-0547">Nucleotide-binding</keyword>
<keyword evidence="9" id="KW-0902">Two-component regulatory system</keyword>
<evidence type="ECO:0000259" key="11">
    <source>
        <dbReference type="PROSITE" id="PS50109"/>
    </source>
</evidence>
<dbReference type="Pfam" id="PF00512">
    <property type="entry name" value="HisKA"/>
    <property type="match status" value="1"/>
</dbReference>
<dbReference type="InterPro" id="IPR003594">
    <property type="entry name" value="HATPase_dom"/>
</dbReference>
<dbReference type="RefSeq" id="WP_202677076.1">
    <property type="nucleotide sequence ID" value="NZ_CP068595.1"/>
</dbReference>
<feature type="transmembrane region" description="Helical" evidence="10">
    <location>
        <begin position="39"/>
        <end position="59"/>
    </location>
</feature>
<dbReference type="PANTHER" id="PTHR45453:SF1">
    <property type="entry name" value="PHOSPHATE REGULON SENSOR PROTEIN PHOR"/>
    <property type="match status" value="1"/>
</dbReference>
<evidence type="ECO:0000256" key="1">
    <source>
        <dbReference type="ARBA" id="ARBA00000085"/>
    </source>
</evidence>
<dbReference type="PRINTS" id="PR00344">
    <property type="entry name" value="BCTRLSENSOR"/>
</dbReference>
<keyword evidence="7 12" id="KW-0418">Kinase</keyword>
<keyword evidence="8" id="KW-0067">ATP-binding</keyword>
<evidence type="ECO:0000256" key="4">
    <source>
        <dbReference type="ARBA" id="ARBA00022553"/>
    </source>
</evidence>
<evidence type="ECO:0000313" key="12">
    <source>
        <dbReference type="EMBL" id="QQZ61859.1"/>
    </source>
</evidence>
<dbReference type="EC" id="2.7.13.3" evidence="3"/>
<evidence type="ECO:0000256" key="2">
    <source>
        <dbReference type="ARBA" id="ARBA00004651"/>
    </source>
</evidence>
<dbReference type="SMART" id="SM00387">
    <property type="entry name" value="HATPase_c"/>
    <property type="match status" value="1"/>
</dbReference>
<dbReference type="InterPro" id="IPR036890">
    <property type="entry name" value="HATPase_C_sf"/>
</dbReference>
<proteinExistence type="predicted"/>
<dbReference type="GO" id="GO:0000155">
    <property type="term" value="F:phosphorelay sensor kinase activity"/>
    <property type="evidence" value="ECO:0007669"/>
    <property type="project" value="InterPro"/>
</dbReference>
<evidence type="ECO:0000256" key="8">
    <source>
        <dbReference type="ARBA" id="ARBA00022840"/>
    </source>
</evidence>
<sequence>MTSSKYVRSFKRYNLVFSVIFLLLVSGYAGTVSFLEGEHPALLELTVLFVSCMLLLGGVRNWTLRRQITSFMDSVDEMVDRAIHGREKMTHFDETSLSSLEHKLWRYIEINKANEQNLETEKNTIKELISDISHQTKTPLSSIMMYSQLLAETPELSGNTRLLLNEIESQSEKLEWLITSLVKLSRLEAGMITLQSTASPVIETITRAVSHIYTRAESKGIGIQIKCDPLTKARHDHKWTSEALFNLLENAVKYTEAGGTIRISAESNEMFTRIDVSDTGIGIQKEELRHIFKRFYRGCSARDYEGIGIGLYLTQKIISIQGGFITAASEVDKGTKLSIFLPKSKCVNTDRFQTQPG</sequence>
<accession>A0A974PDI0</accession>
<name>A0A974PDI0_9BACL</name>
<evidence type="ECO:0000313" key="13">
    <source>
        <dbReference type="Proteomes" id="UP000595841"/>
    </source>
</evidence>
<dbReference type="PANTHER" id="PTHR45453">
    <property type="entry name" value="PHOSPHATE REGULON SENSOR PROTEIN PHOR"/>
    <property type="match status" value="1"/>
</dbReference>
<comment type="subcellular location">
    <subcellularLocation>
        <location evidence="2">Cell membrane</location>
        <topology evidence="2">Multi-pass membrane protein</topology>
    </subcellularLocation>
</comment>
<dbReference type="FunFam" id="3.30.565.10:FF:000006">
    <property type="entry name" value="Sensor histidine kinase WalK"/>
    <property type="match status" value="1"/>
</dbReference>
<dbReference type="SMART" id="SM00388">
    <property type="entry name" value="HisKA"/>
    <property type="match status" value="1"/>
</dbReference>
<comment type="catalytic activity">
    <reaction evidence="1">
        <text>ATP + protein L-histidine = ADP + protein N-phospho-L-histidine.</text>
        <dbReference type="EC" id="2.7.13.3"/>
    </reaction>
</comment>
<dbReference type="Pfam" id="PF02518">
    <property type="entry name" value="HATPase_c"/>
    <property type="match status" value="1"/>
</dbReference>
<dbReference type="GO" id="GO:0005524">
    <property type="term" value="F:ATP binding"/>
    <property type="evidence" value="ECO:0007669"/>
    <property type="project" value="UniProtKB-KW"/>
</dbReference>
<dbReference type="InterPro" id="IPR003661">
    <property type="entry name" value="HisK_dim/P_dom"/>
</dbReference>
<feature type="domain" description="Histidine kinase" evidence="11">
    <location>
        <begin position="131"/>
        <end position="345"/>
    </location>
</feature>
<dbReference type="InterPro" id="IPR004358">
    <property type="entry name" value="Sig_transdc_His_kin-like_C"/>
</dbReference>
<dbReference type="Proteomes" id="UP000595841">
    <property type="component" value="Chromosome"/>
</dbReference>
<evidence type="ECO:0000256" key="3">
    <source>
        <dbReference type="ARBA" id="ARBA00012438"/>
    </source>
</evidence>
<dbReference type="GO" id="GO:0005886">
    <property type="term" value="C:plasma membrane"/>
    <property type="evidence" value="ECO:0007669"/>
    <property type="project" value="UniProtKB-SubCell"/>
</dbReference>
<dbReference type="Gene3D" id="3.30.565.10">
    <property type="entry name" value="Histidine kinase-like ATPase, C-terminal domain"/>
    <property type="match status" value="1"/>
</dbReference>
<keyword evidence="4" id="KW-0597">Phosphoprotein</keyword>
<keyword evidence="5" id="KW-0808">Transferase</keyword>
<organism evidence="12 13">
    <name type="scientific">Paenibacillus sonchi</name>
    <dbReference type="NCBI Taxonomy" id="373687"/>
    <lineage>
        <taxon>Bacteria</taxon>
        <taxon>Bacillati</taxon>
        <taxon>Bacillota</taxon>
        <taxon>Bacilli</taxon>
        <taxon>Bacillales</taxon>
        <taxon>Paenibacillaceae</taxon>
        <taxon>Paenibacillus</taxon>
        <taxon>Paenibacillus sonchi group</taxon>
    </lineage>
</organism>
<dbReference type="CDD" id="cd00082">
    <property type="entry name" value="HisKA"/>
    <property type="match status" value="1"/>
</dbReference>
<keyword evidence="10" id="KW-0472">Membrane</keyword>
<dbReference type="GO" id="GO:0016036">
    <property type="term" value="P:cellular response to phosphate starvation"/>
    <property type="evidence" value="ECO:0007669"/>
    <property type="project" value="TreeGrafter"/>
</dbReference>
<evidence type="ECO:0000256" key="10">
    <source>
        <dbReference type="SAM" id="Phobius"/>
    </source>
</evidence>
<dbReference type="CDD" id="cd00075">
    <property type="entry name" value="HATPase"/>
    <property type="match status" value="1"/>
</dbReference>
<keyword evidence="10" id="KW-1133">Transmembrane helix</keyword>
<dbReference type="SUPFAM" id="SSF55874">
    <property type="entry name" value="ATPase domain of HSP90 chaperone/DNA topoisomerase II/histidine kinase"/>
    <property type="match status" value="1"/>
</dbReference>
<dbReference type="AlphaFoldDB" id="A0A974PDI0"/>
<dbReference type="EMBL" id="CP068595">
    <property type="protein sequence ID" value="QQZ61859.1"/>
    <property type="molecule type" value="Genomic_DNA"/>
</dbReference>
<dbReference type="InterPro" id="IPR050351">
    <property type="entry name" value="BphY/WalK/GraS-like"/>
</dbReference>
<evidence type="ECO:0000256" key="5">
    <source>
        <dbReference type="ARBA" id="ARBA00022679"/>
    </source>
</evidence>
<dbReference type="InterPro" id="IPR005467">
    <property type="entry name" value="His_kinase_dom"/>
</dbReference>
<dbReference type="SUPFAM" id="SSF47384">
    <property type="entry name" value="Homodimeric domain of signal transducing histidine kinase"/>
    <property type="match status" value="1"/>
</dbReference>
<dbReference type="Gene3D" id="1.10.287.130">
    <property type="match status" value="1"/>
</dbReference>
<gene>
    <name evidence="12" type="ORF">JI735_03785</name>
</gene>
<evidence type="ECO:0000256" key="6">
    <source>
        <dbReference type="ARBA" id="ARBA00022741"/>
    </source>
</evidence>
<dbReference type="KEGG" id="pson:JI735_03785"/>
<protein>
    <recommendedName>
        <fullName evidence="3">histidine kinase</fullName>
        <ecNumber evidence="3">2.7.13.3</ecNumber>
    </recommendedName>
</protein>
<dbReference type="GO" id="GO:0004721">
    <property type="term" value="F:phosphoprotein phosphatase activity"/>
    <property type="evidence" value="ECO:0007669"/>
    <property type="project" value="TreeGrafter"/>
</dbReference>